<dbReference type="InterPro" id="IPR022123">
    <property type="entry name" value="DUF3658"/>
</dbReference>
<feature type="domain" description="DUF3658" evidence="2">
    <location>
        <begin position="232"/>
        <end position="341"/>
    </location>
</feature>
<dbReference type="RefSeq" id="WP_213519851.1">
    <property type="nucleotide sequence ID" value="NZ_BOSE01000013.1"/>
</dbReference>
<evidence type="ECO:0000259" key="1">
    <source>
        <dbReference type="Pfam" id="PF08874"/>
    </source>
</evidence>
<dbReference type="EMBL" id="BOSE01000013">
    <property type="protein sequence ID" value="GIP19194.1"/>
    <property type="molecule type" value="Genomic_DNA"/>
</dbReference>
<keyword evidence="4" id="KW-1185">Reference proteome</keyword>
<gene>
    <name evidence="3" type="ORF">J40TS1_48360</name>
</gene>
<sequence length="346" mass="40194">MDKQLEIRKAINGLSLQEAQQLLTIIKLQLDMVEAKGEKVDLYTNLRELYEKLLVPHPRVSIWEPNETAEQVHIVFGDSAAGSLKMAIKQLGLADTNKMIVFREQFSIGPLWQLHEEAGRAYRAEWFRDHINIEVDVDDYDSVYDQKITEQINRIPAEATIVVWSGNNAHEQAGLRYALYLLRDKPNRIVLFNAAAACEATFNTADRYINYLHAGEIPPEKLQAVFREIANIEAITLETRQLLEHEWLTLANHRDVLRIWDGEQIRNVDEHYYDAYLLETVDKLHASRQNRDFIKAARVIGEALGYCDQYVGDLYFEYRLRELIYRGALAIQGVPRAMRYYSVRRK</sequence>
<organism evidence="3 4">
    <name type="scientific">Paenibacillus montaniterrae</name>
    <dbReference type="NCBI Taxonomy" id="429341"/>
    <lineage>
        <taxon>Bacteria</taxon>
        <taxon>Bacillati</taxon>
        <taxon>Bacillota</taxon>
        <taxon>Bacilli</taxon>
        <taxon>Bacillales</taxon>
        <taxon>Paenibacillaceae</taxon>
        <taxon>Paenibacillus</taxon>
    </lineage>
</organism>
<proteinExistence type="predicted"/>
<evidence type="ECO:0008006" key="5">
    <source>
        <dbReference type="Google" id="ProtNLM"/>
    </source>
</evidence>
<dbReference type="AlphaFoldDB" id="A0A920D1R4"/>
<name>A0A920D1R4_9BACL</name>
<dbReference type="InterPro" id="IPR014973">
    <property type="entry name" value="DUF1835"/>
</dbReference>
<comment type="caution">
    <text evidence="3">The sequence shown here is derived from an EMBL/GenBank/DDBJ whole genome shotgun (WGS) entry which is preliminary data.</text>
</comment>
<evidence type="ECO:0000259" key="2">
    <source>
        <dbReference type="Pfam" id="PF12395"/>
    </source>
</evidence>
<dbReference type="Proteomes" id="UP000683139">
    <property type="component" value="Unassembled WGS sequence"/>
</dbReference>
<dbReference type="Pfam" id="PF08874">
    <property type="entry name" value="DUF1835"/>
    <property type="match status" value="1"/>
</dbReference>
<feature type="domain" description="DUF1835" evidence="1">
    <location>
        <begin position="72"/>
        <end position="193"/>
    </location>
</feature>
<reference evidence="3" key="1">
    <citation type="submission" date="2021-03" db="EMBL/GenBank/DDBJ databases">
        <title>Antimicrobial resistance genes in bacteria isolated from Japanese honey, and their potential for conferring macrolide and lincosamide resistance in the American foulbrood pathogen Paenibacillus larvae.</title>
        <authorList>
            <person name="Okamoto M."/>
            <person name="Kumagai M."/>
            <person name="Kanamori H."/>
            <person name="Takamatsu D."/>
        </authorList>
    </citation>
    <scope>NUCLEOTIDE SEQUENCE</scope>
    <source>
        <strain evidence="3">J40TS1</strain>
    </source>
</reference>
<dbReference type="Pfam" id="PF12395">
    <property type="entry name" value="DUF3658"/>
    <property type="match status" value="1"/>
</dbReference>
<evidence type="ECO:0000313" key="4">
    <source>
        <dbReference type="Proteomes" id="UP000683139"/>
    </source>
</evidence>
<evidence type="ECO:0000313" key="3">
    <source>
        <dbReference type="EMBL" id="GIP19194.1"/>
    </source>
</evidence>
<accession>A0A920D1R4</accession>
<protein>
    <recommendedName>
        <fullName evidence="5">DUF1835 domain-containing protein</fullName>
    </recommendedName>
</protein>